<sequence>MDNIREKILSDAKFNTENAAAGYPLIDETTDEIGQRWTRLESFGDLVSMTDVMHPVYVDILNDAADKQRVARDIADGVTFAFWFDANGKLLWER</sequence>
<evidence type="ECO:0000313" key="2">
    <source>
        <dbReference type="Proteomes" id="UP000282759"/>
    </source>
</evidence>
<organism evidence="1 2">
    <name type="scientific">Mucilaginibacter limnophilus</name>
    <dbReference type="NCBI Taxonomy" id="1932778"/>
    <lineage>
        <taxon>Bacteria</taxon>
        <taxon>Pseudomonadati</taxon>
        <taxon>Bacteroidota</taxon>
        <taxon>Sphingobacteriia</taxon>
        <taxon>Sphingobacteriales</taxon>
        <taxon>Sphingobacteriaceae</taxon>
        <taxon>Mucilaginibacter</taxon>
    </lineage>
</organism>
<name>A0A3S2Y191_9SPHI</name>
<reference evidence="1 2" key="1">
    <citation type="submission" date="2019-01" db="EMBL/GenBank/DDBJ databases">
        <authorList>
            <person name="Chen W.-M."/>
        </authorList>
    </citation>
    <scope>NUCLEOTIDE SEQUENCE [LARGE SCALE GENOMIC DNA]</scope>
    <source>
        <strain evidence="1 2">YBJ-36</strain>
    </source>
</reference>
<comment type="caution">
    <text evidence="1">The sequence shown here is derived from an EMBL/GenBank/DDBJ whole genome shotgun (WGS) entry which is preliminary data.</text>
</comment>
<accession>A0A3S2Y191</accession>
<proteinExistence type="predicted"/>
<dbReference type="EMBL" id="SACK01000003">
    <property type="protein sequence ID" value="RVU01109.1"/>
    <property type="molecule type" value="Genomic_DNA"/>
</dbReference>
<dbReference type="RefSeq" id="WP_127704820.1">
    <property type="nucleotide sequence ID" value="NZ_SACK01000003.1"/>
</dbReference>
<gene>
    <name evidence="1" type="ORF">EOD41_10875</name>
</gene>
<dbReference type="AlphaFoldDB" id="A0A3S2Y191"/>
<evidence type="ECO:0000313" key="1">
    <source>
        <dbReference type="EMBL" id="RVU01109.1"/>
    </source>
</evidence>
<keyword evidence="2" id="KW-1185">Reference proteome</keyword>
<protein>
    <submittedName>
        <fullName evidence="1">Uncharacterized protein</fullName>
    </submittedName>
</protein>
<dbReference type="Proteomes" id="UP000282759">
    <property type="component" value="Unassembled WGS sequence"/>
</dbReference>